<proteinExistence type="predicted"/>
<comment type="caution">
    <text evidence="1">The sequence shown here is derived from an EMBL/GenBank/DDBJ whole genome shotgun (WGS) entry which is preliminary data.</text>
</comment>
<accession>A0ABP0Q3E1</accession>
<dbReference type="Proteomes" id="UP001642464">
    <property type="component" value="Unassembled WGS sequence"/>
</dbReference>
<dbReference type="EMBL" id="CAXAMM010038907">
    <property type="protein sequence ID" value="CAK9082043.1"/>
    <property type="molecule type" value="Genomic_DNA"/>
</dbReference>
<reference evidence="1 2" key="1">
    <citation type="submission" date="2024-02" db="EMBL/GenBank/DDBJ databases">
        <authorList>
            <person name="Chen Y."/>
            <person name="Shah S."/>
            <person name="Dougan E. K."/>
            <person name="Thang M."/>
            <person name="Chan C."/>
        </authorList>
    </citation>
    <scope>NUCLEOTIDE SEQUENCE [LARGE SCALE GENOMIC DNA]</scope>
</reference>
<protein>
    <submittedName>
        <fullName evidence="1">Uncharacterized protein</fullName>
    </submittedName>
</protein>
<sequence>MWLDAGQDFERVEIEFKRGQESKNLSRKQWGAVQVKTLRSRFSKEKVEELLAKRYKDGLWYADDDWPHDAEENWIWMPEGRLCRQDDSTFEKTELAAKSKNLSQDMLAALTGEDGPIPSGSLPAVKTASENGAKQLLQKLDDEEKLVQKYTRKKEPKETKVEDVIPKTPVDIATSKLAICLDQVTKARAKSLQLSGVSYGKELSTQLLTHAQTMEALWKRLNVLVEKGDKKNDREIVGVIGEVDKNSKWWAKAEVDAYEGLVPVEASVLLPHEVFGALYKRAKAEVREGVNQVTAELVAWSLECAASGKYPTSGFRGRPFEKGTYRAALAGQPLAGEYRMAYFTFKADLKARKECHLFKNYYLCKRMCDRCAAIQPKCPADTNHPMVFKDMRPTAPYRTTTVSHAEYLRTASRISPWAVVKGWSLETTSFDLMHMIFLGIARDYVPSCLKILRLMGYHYEPGETDEEFLRRTSWEMKLDCKSYGSHGSWCFFFRGASVRDFHHLSTTSTFDSLVLLTSLAPDA</sequence>
<organism evidence="1 2">
    <name type="scientific">Durusdinium trenchii</name>
    <dbReference type="NCBI Taxonomy" id="1381693"/>
    <lineage>
        <taxon>Eukaryota</taxon>
        <taxon>Sar</taxon>
        <taxon>Alveolata</taxon>
        <taxon>Dinophyceae</taxon>
        <taxon>Suessiales</taxon>
        <taxon>Symbiodiniaceae</taxon>
        <taxon>Durusdinium</taxon>
    </lineage>
</organism>
<keyword evidence="2" id="KW-1185">Reference proteome</keyword>
<evidence type="ECO:0000313" key="2">
    <source>
        <dbReference type="Proteomes" id="UP001642464"/>
    </source>
</evidence>
<gene>
    <name evidence="1" type="ORF">SCF082_LOCUS39017</name>
</gene>
<evidence type="ECO:0000313" key="1">
    <source>
        <dbReference type="EMBL" id="CAK9082043.1"/>
    </source>
</evidence>
<name>A0ABP0Q3E1_9DINO</name>